<reference evidence="3" key="1">
    <citation type="submission" date="2020-01" db="EMBL/GenBank/DDBJ databases">
        <authorList>
            <person name="Meier V. D."/>
            <person name="Meier V D."/>
        </authorList>
    </citation>
    <scope>NUCLEOTIDE SEQUENCE</scope>
    <source>
        <strain evidence="3">HLG_WM_MAG_04</strain>
    </source>
</reference>
<protein>
    <submittedName>
        <fullName evidence="3">Uncharacterized protein</fullName>
    </submittedName>
</protein>
<dbReference type="AlphaFoldDB" id="A0A6S6TV60"/>
<organism evidence="3">
    <name type="scientific">uncultured Sulfurovum sp</name>
    <dbReference type="NCBI Taxonomy" id="269237"/>
    <lineage>
        <taxon>Bacteria</taxon>
        <taxon>Pseudomonadati</taxon>
        <taxon>Campylobacterota</taxon>
        <taxon>Epsilonproteobacteria</taxon>
        <taxon>Campylobacterales</taxon>
        <taxon>Sulfurovaceae</taxon>
        <taxon>Sulfurovum</taxon>
        <taxon>environmental samples</taxon>
    </lineage>
</organism>
<keyword evidence="2" id="KW-1133">Transmembrane helix</keyword>
<feature type="coiled-coil region" evidence="1">
    <location>
        <begin position="104"/>
        <end position="141"/>
    </location>
</feature>
<evidence type="ECO:0000256" key="1">
    <source>
        <dbReference type="SAM" id="Coils"/>
    </source>
</evidence>
<keyword evidence="2" id="KW-0812">Transmembrane</keyword>
<accession>A0A6S6TV60</accession>
<name>A0A6S6TV60_9BACT</name>
<feature type="transmembrane region" description="Helical" evidence="2">
    <location>
        <begin position="36"/>
        <end position="57"/>
    </location>
</feature>
<evidence type="ECO:0000256" key="2">
    <source>
        <dbReference type="SAM" id="Phobius"/>
    </source>
</evidence>
<dbReference type="EMBL" id="CACVAX010000053">
    <property type="protein sequence ID" value="CAA6819016.1"/>
    <property type="molecule type" value="Genomic_DNA"/>
</dbReference>
<keyword evidence="2" id="KW-0472">Membrane</keyword>
<evidence type="ECO:0000313" key="3">
    <source>
        <dbReference type="EMBL" id="CAA6819016.1"/>
    </source>
</evidence>
<keyword evidence="1" id="KW-0175">Coiled coil</keyword>
<sequence length="190" mass="21446">MFSNKKDDETDFCESYKSEILGATSREKERSFFSTLLKLLTILILLVIIIAVSFYGYNYYINTQQSNDIPLPPVSIQISEDDLVVQPEDTEIEVPSVEEIPPLIESETSEVKKVEAKEEEINQIANDVKIAIAQSESLEENTSSDKKVEETPILVKDTVNNLEVPTASPEAKYLEELADLSKEIDKEIKQ</sequence>
<gene>
    <name evidence="3" type="ORF">HELGO_WM8659</name>
</gene>
<proteinExistence type="predicted"/>